<organism evidence="4 5">
    <name type="scientific">Starmerella bacillaris</name>
    <name type="common">Yeast</name>
    <name type="synonym">Candida zemplinina</name>
    <dbReference type="NCBI Taxonomy" id="1247836"/>
    <lineage>
        <taxon>Eukaryota</taxon>
        <taxon>Fungi</taxon>
        <taxon>Dikarya</taxon>
        <taxon>Ascomycota</taxon>
        <taxon>Saccharomycotina</taxon>
        <taxon>Dipodascomycetes</taxon>
        <taxon>Dipodascales</taxon>
        <taxon>Trichomonascaceae</taxon>
        <taxon>Starmerella</taxon>
    </lineage>
</organism>
<comment type="caution">
    <text evidence="4">The sequence shown here is derived from an EMBL/GenBank/DDBJ whole genome shotgun (WGS) entry which is preliminary data.</text>
</comment>
<evidence type="ECO:0000256" key="1">
    <source>
        <dbReference type="ARBA" id="ARBA00005605"/>
    </source>
</evidence>
<gene>
    <name evidence="4" type="ORF">DASB73_034670</name>
</gene>
<keyword evidence="5" id="KW-1185">Reference proteome</keyword>
<evidence type="ECO:0000256" key="2">
    <source>
        <dbReference type="RuleBase" id="RU367162"/>
    </source>
</evidence>
<accession>A0AAV5RPP4</accession>
<dbReference type="PANTHER" id="PTHR20835">
    <property type="entry name" value="E3 UBIQUITIN-PROTEIN LIGASE PPP1R11-RELATED"/>
    <property type="match status" value="1"/>
</dbReference>
<feature type="region of interest" description="Disordered" evidence="3">
    <location>
        <begin position="1"/>
        <end position="55"/>
    </location>
</feature>
<feature type="compositionally biased region" description="Polar residues" evidence="3">
    <location>
        <begin position="1"/>
        <end position="14"/>
    </location>
</feature>
<comment type="subcellular location">
    <subcellularLocation>
        <location evidence="2">Nucleus</location>
    </subcellularLocation>
</comment>
<dbReference type="GO" id="GO:0005634">
    <property type="term" value="C:nucleus"/>
    <property type="evidence" value="ECO:0007669"/>
    <property type="project" value="UniProtKB-SubCell"/>
</dbReference>
<comment type="function">
    <text evidence="2">Regulator of type 1 phosphatases which maintains protein phosphatase activity under strict control.</text>
</comment>
<dbReference type="Pfam" id="PF07491">
    <property type="entry name" value="PPI_Ypi1"/>
    <property type="match status" value="1"/>
</dbReference>
<dbReference type="GO" id="GO:0008157">
    <property type="term" value="F:protein phosphatase 1 binding"/>
    <property type="evidence" value="ECO:0007669"/>
    <property type="project" value="TreeGrafter"/>
</dbReference>
<reference evidence="4 5" key="1">
    <citation type="journal article" date="2023" name="Elife">
        <title>Identification of key yeast species and microbe-microbe interactions impacting larval growth of Drosophila in the wild.</title>
        <authorList>
            <person name="Mure A."/>
            <person name="Sugiura Y."/>
            <person name="Maeda R."/>
            <person name="Honda K."/>
            <person name="Sakurai N."/>
            <person name="Takahashi Y."/>
            <person name="Watada M."/>
            <person name="Katoh T."/>
            <person name="Gotoh A."/>
            <person name="Gotoh Y."/>
            <person name="Taniguchi I."/>
            <person name="Nakamura K."/>
            <person name="Hayashi T."/>
            <person name="Katayama T."/>
            <person name="Uemura T."/>
            <person name="Hattori Y."/>
        </authorList>
    </citation>
    <scope>NUCLEOTIDE SEQUENCE [LARGE SCALE GENOMIC DNA]</scope>
    <source>
        <strain evidence="4 5">SB-73</strain>
    </source>
</reference>
<evidence type="ECO:0000313" key="5">
    <source>
        <dbReference type="Proteomes" id="UP001362899"/>
    </source>
</evidence>
<proteinExistence type="inferred from homology"/>
<protein>
    <recommendedName>
        <fullName evidence="2">Type 1 phosphatases regulator</fullName>
    </recommendedName>
</protein>
<feature type="compositionally biased region" description="Basic residues" evidence="3">
    <location>
        <begin position="118"/>
        <end position="127"/>
    </location>
</feature>
<dbReference type="GO" id="GO:0004865">
    <property type="term" value="F:protein serine/threonine phosphatase inhibitor activity"/>
    <property type="evidence" value="ECO:0007669"/>
    <property type="project" value="UniProtKB-UniRule"/>
</dbReference>
<feature type="region of interest" description="Disordered" evidence="3">
    <location>
        <begin position="73"/>
        <end position="127"/>
    </location>
</feature>
<evidence type="ECO:0000256" key="3">
    <source>
        <dbReference type="SAM" id="MobiDB-lite"/>
    </source>
</evidence>
<dbReference type="AlphaFoldDB" id="A0AAV5RPP4"/>
<dbReference type="Proteomes" id="UP001362899">
    <property type="component" value="Unassembled WGS sequence"/>
</dbReference>
<dbReference type="EMBL" id="BTGC01000008">
    <property type="protein sequence ID" value="GMM52504.1"/>
    <property type="molecule type" value="Genomic_DNA"/>
</dbReference>
<dbReference type="InterPro" id="IPR011107">
    <property type="entry name" value="PPI_Ypi1"/>
</dbReference>
<comment type="similarity">
    <text evidence="1 2">Belongs to the YPI1 family.</text>
</comment>
<name>A0AAV5RPP4_STABA</name>
<dbReference type="PANTHER" id="PTHR20835:SF0">
    <property type="entry name" value="E3 UBIQUITIN-PROTEIN LIGASE PPP1R11"/>
    <property type="match status" value="1"/>
</dbReference>
<evidence type="ECO:0000313" key="4">
    <source>
        <dbReference type="EMBL" id="GMM52504.1"/>
    </source>
</evidence>
<keyword evidence="2" id="KW-0539">Nucleus</keyword>
<sequence length="127" mass="14612">MQSNRSETTTTEEQQYIRLVGSPEREIAETTQQGAEINNTRDRPQVTWTEDTIDNEHMNKQKSKICCIFHPKTEFGESEEEESLSESSSSESDSDSDSDSSCNHCHRPSRPNAYERPSRHKRVKPVH</sequence>
<feature type="compositionally biased region" description="Polar residues" evidence="3">
    <location>
        <begin position="29"/>
        <end position="38"/>
    </location>
</feature>